<accession>A0A1H3IJK7</accession>
<evidence type="ECO:0000313" key="2">
    <source>
        <dbReference type="EMBL" id="SDY27767.1"/>
    </source>
</evidence>
<sequence>MPSIIMMPPTSADRSRPPVPMSCEIPPPRAWMRTLTSCEPVPEAATMPIVPGRTALAKQSPTLLMMAVP</sequence>
<keyword evidence="3" id="KW-1185">Reference proteome</keyword>
<organism evidence="2 3">
    <name type="scientific">Saccharopolyspora shandongensis</name>
    <dbReference type="NCBI Taxonomy" id="418495"/>
    <lineage>
        <taxon>Bacteria</taxon>
        <taxon>Bacillati</taxon>
        <taxon>Actinomycetota</taxon>
        <taxon>Actinomycetes</taxon>
        <taxon>Pseudonocardiales</taxon>
        <taxon>Pseudonocardiaceae</taxon>
        <taxon>Saccharopolyspora</taxon>
    </lineage>
</organism>
<evidence type="ECO:0000256" key="1">
    <source>
        <dbReference type="SAM" id="MobiDB-lite"/>
    </source>
</evidence>
<reference evidence="3" key="1">
    <citation type="submission" date="2016-10" db="EMBL/GenBank/DDBJ databases">
        <authorList>
            <person name="Varghese N."/>
            <person name="Submissions S."/>
        </authorList>
    </citation>
    <scope>NUCLEOTIDE SEQUENCE [LARGE SCALE GENOMIC DNA]</scope>
    <source>
        <strain evidence="3">CGMCC 4.3530</strain>
    </source>
</reference>
<dbReference type="STRING" id="418495.SAMN05216215_102322"/>
<protein>
    <submittedName>
        <fullName evidence="2">Uncharacterized protein</fullName>
    </submittedName>
</protein>
<dbReference type="AlphaFoldDB" id="A0A1H3IJK7"/>
<dbReference type="EMBL" id="FNOK01000023">
    <property type="protein sequence ID" value="SDY27767.1"/>
    <property type="molecule type" value="Genomic_DNA"/>
</dbReference>
<feature type="region of interest" description="Disordered" evidence="1">
    <location>
        <begin position="1"/>
        <end position="21"/>
    </location>
</feature>
<gene>
    <name evidence="2" type="ORF">SAMN05216215_102322</name>
</gene>
<proteinExistence type="predicted"/>
<dbReference type="Proteomes" id="UP000199529">
    <property type="component" value="Unassembled WGS sequence"/>
</dbReference>
<evidence type="ECO:0000313" key="3">
    <source>
        <dbReference type="Proteomes" id="UP000199529"/>
    </source>
</evidence>
<dbReference type="RefSeq" id="WP_245761333.1">
    <property type="nucleotide sequence ID" value="NZ_FNOK01000023.1"/>
</dbReference>
<name>A0A1H3IJK7_9PSEU</name>